<keyword evidence="3 7" id="KW-0378">Hydrolase</keyword>
<dbReference type="PANTHER" id="PTHR43114:SF6">
    <property type="entry name" value="ADENINE DEAMINASE"/>
    <property type="match status" value="1"/>
</dbReference>
<comment type="catalytic activity">
    <reaction evidence="7">
        <text>adenine + H2O + H(+) = hypoxanthine + NH4(+)</text>
        <dbReference type="Rhea" id="RHEA:23688"/>
        <dbReference type="ChEBI" id="CHEBI:15377"/>
        <dbReference type="ChEBI" id="CHEBI:15378"/>
        <dbReference type="ChEBI" id="CHEBI:16708"/>
        <dbReference type="ChEBI" id="CHEBI:17368"/>
        <dbReference type="ChEBI" id="CHEBI:28938"/>
        <dbReference type="EC" id="3.5.4.2"/>
    </reaction>
</comment>
<dbReference type="Pfam" id="PF00962">
    <property type="entry name" value="A_deaminase"/>
    <property type="match status" value="1"/>
</dbReference>
<keyword evidence="1 7" id="KW-0963">Cytoplasm</keyword>
<feature type="binding site" evidence="7">
    <location>
        <position position="290"/>
    </location>
    <ligand>
        <name>Zn(2+)</name>
        <dbReference type="ChEBI" id="CHEBI:29105"/>
        <note>catalytic</note>
    </ligand>
</feature>
<accession>A0A6A6C8F8</accession>
<feature type="site" description="Important for catalytic activity" evidence="7">
    <location>
        <position position="233"/>
    </location>
</feature>
<evidence type="ECO:0000259" key="8">
    <source>
        <dbReference type="Pfam" id="PF00962"/>
    </source>
</evidence>
<keyword evidence="2 7" id="KW-0479">Metal-binding</keyword>
<evidence type="ECO:0000256" key="4">
    <source>
        <dbReference type="ARBA" id="ARBA00022833"/>
    </source>
</evidence>
<dbReference type="GO" id="GO:0005829">
    <property type="term" value="C:cytosol"/>
    <property type="evidence" value="ECO:0007669"/>
    <property type="project" value="TreeGrafter"/>
</dbReference>
<dbReference type="PROSITE" id="PS00485">
    <property type="entry name" value="A_DEAMINASE"/>
    <property type="match status" value="1"/>
</dbReference>
<reference evidence="9" key="1">
    <citation type="journal article" date="2020" name="Stud. Mycol.">
        <title>101 Dothideomycetes genomes: a test case for predicting lifestyles and emergence of pathogens.</title>
        <authorList>
            <person name="Haridas S."/>
            <person name="Albert R."/>
            <person name="Binder M."/>
            <person name="Bloem J."/>
            <person name="Labutti K."/>
            <person name="Salamov A."/>
            <person name="Andreopoulos B."/>
            <person name="Baker S."/>
            <person name="Barry K."/>
            <person name="Bills G."/>
            <person name="Bluhm B."/>
            <person name="Cannon C."/>
            <person name="Castanera R."/>
            <person name="Culley D."/>
            <person name="Daum C."/>
            <person name="Ezra D."/>
            <person name="Gonzalez J."/>
            <person name="Henrissat B."/>
            <person name="Kuo A."/>
            <person name="Liang C."/>
            <person name="Lipzen A."/>
            <person name="Lutzoni F."/>
            <person name="Magnuson J."/>
            <person name="Mondo S."/>
            <person name="Nolan M."/>
            <person name="Ohm R."/>
            <person name="Pangilinan J."/>
            <person name="Park H.-J."/>
            <person name="Ramirez L."/>
            <person name="Alfaro M."/>
            <person name="Sun H."/>
            <person name="Tritt A."/>
            <person name="Yoshinaga Y."/>
            <person name="Zwiers L.-H."/>
            <person name="Turgeon B."/>
            <person name="Goodwin S."/>
            <person name="Spatafora J."/>
            <person name="Crous P."/>
            <person name="Grigoriev I."/>
        </authorList>
    </citation>
    <scope>NUCLEOTIDE SEQUENCE</scope>
    <source>
        <strain evidence="9">ATCC 36951</strain>
    </source>
</reference>
<dbReference type="GO" id="GO:0008270">
    <property type="term" value="F:zinc ion binding"/>
    <property type="evidence" value="ECO:0007669"/>
    <property type="project" value="UniProtKB-UniRule"/>
</dbReference>
<dbReference type="GO" id="GO:0009117">
    <property type="term" value="P:nucleotide metabolic process"/>
    <property type="evidence" value="ECO:0007669"/>
    <property type="project" value="UniProtKB-KW"/>
</dbReference>
<feature type="binding site" evidence="7">
    <location>
        <position position="21"/>
    </location>
    <ligand>
        <name>Zn(2+)</name>
        <dbReference type="ChEBI" id="CHEBI:29105"/>
        <note>catalytic</note>
    </ligand>
</feature>
<comment type="subcellular location">
    <subcellularLocation>
        <location evidence="7">Cytoplasm</location>
    </subcellularLocation>
    <subcellularLocation>
        <location evidence="7">Nucleus</location>
    </subcellularLocation>
</comment>
<evidence type="ECO:0000256" key="1">
    <source>
        <dbReference type="ARBA" id="ARBA00022490"/>
    </source>
</evidence>
<keyword evidence="5 7" id="KW-0546">Nucleotide metabolism</keyword>
<dbReference type="NCBIfam" id="TIGR01430">
    <property type="entry name" value="aden_deam"/>
    <property type="match status" value="1"/>
</dbReference>
<dbReference type="GO" id="GO:0000034">
    <property type="term" value="F:adenine deaminase activity"/>
    <property type="evidence" value="ECO:0007669"/>
    <property type="project" value="UniProtKB-UniRule"/>
</dbReference>
<feature type="domain" description="Adenosine deaminase" evidence="8">
    <location>
        <begin position="14"/>
        <end position="344"/>
    </location>
</feature>
<dbReference type="AlphaFoldDB" id="A0A6A6C8F8"/>
<evidence type="ECO:0000256" key="3">
    <source>
        <dbReference type="ARBA" id="ARBA00022801"/>
    </source>
</evidence>
<dbReference type="InterPro" id="IPR006330">
    <property type="entry name" value="Ado/ade_deaminase"/>
</dbReference>
<proteinExistence type="inferred from homology"/>
<dbReference type="EC" id="3.5.4.2" evidence="7"/>
<dbReference type="PANTHER" id="PTHR43114">
    <property type="entry name" value="ADENINE DEAMINASE"/>
    <property type="match status" value="1"/>
</dbReference>
<feature type="binding site" evidence="7">
    <location>
        <position position="209"/>
    </location>
    <ligand>
        <name>Zn(2+)</name>
        <dbReference type="ChEBI" id="CHEBI:29105"/>
        <note>catalytic</note>
    </ligand>
</feature>
<dbReference type="GO" id="GO:0009168">
    <property type="term" value="P:purine ribonucleoside monophosphate biosynthetic process"/>
    <property type="evidence" value="ECO:0007669"/>
    <property type="project" value="InterPro"/>
</dbReference>
<keyword evidence="6 7" id="KW-0539">Nucleus</keyword>
<feature type="binding site" evidence="7">
    <location>
        <position position="19"/>
    </location>
    <ligand>
        <name>Zn(2+)</name>
        <dbReference type="ChEBI" id="CHEBI:29105"/>
        <note>catalytic</note>
    </ligand>
</feature>
<sequence>MCQDVTRDFLKALPKCEHHMHLEGALTPAVLFKLAAKNNISLPSDDSAFTSAETLLQRYERFSSLDDFLHYYYIGMSVLITASDFEALAWDYFEHAAADGVVHAEVFFDPQAHLSRNVSYETILQGFNAARVRAQREFDISSELICCFMRHLPAPDCEATFKLEDVQASYKRGDVVGIGLDSSENNFPPELFKSLYAGAKSLGLRRTAHAGEEGPSKYIEDSLDLLDVERIDHGIRIAEDPKLMERVAKQGTLLSVCPISNVLLQCLTSVAEVPIRKFIDAGIRFSINSDDPAYFGNNYILDNYIAVQNAFSLSHSEWRTVCENSIRGSWCSETRKEEMLAQLKSVVDNA</sequence>
<gene>
    <name evidence="7" type="primary">AAH1</name>
    <name evidence="9" type="ORF">M409DRAFT_69378</name>
</gene>
<evidence type="ECO:0000256" key="5">
    <source>
        <dbReference type="ARBA" id="ARBA00023080"/>
    </source>
</evidence>
<evidence type="ECO:0000256" key="7">
    <source>
        <dbReference type="HAMAP-Rule" id="MF_03145"/>
    </source>
</evidence>
<comment type="function">
    <text evidence="7">Catalyzes the hydrolytic deamination of adenine to hypoxanthine. Plays an important role in the purine salvage pathway and in nitrogen catabolism.</text>
</comment>
<dbReference type="CDD" id="cd01320">
    <property type="entry name" value="ADA"/>
    <property type="match status" value="1"/>
</dbReference>
<dbReference type="Proteomes" id="UP000799537">
    <property type="component" value="Unassembled WGS sequence"/>
</dbReference>
<dbReference type="OrthoDB" id="272271at2759"/>
<feature type="active site" description="Proton donor" evidence="7">
    <location>
        <position position="212"/>
    </location>
</feature>
<dbReference type="InterPro" id="IPR001365">
    <property type="entry name" value="A_deaminase_dom"/>
</dbReference>
<dbReference type="SUPFAM" id="SSF51556">
    <property type="entry name" value="Metallo-dependent hydrolases"/>
    <property type="match status" value="1"/>
</dbReference>
<dbReference type="InterPro" id="IPR006650">
    <property type="entry name" value="A/AMP_deam_AS"/>
</dbReference>
<dbReference type="GO" id="GO:0043103">
    <property type="term" value="P:hypoxanthine salvage"/>
    <property type="evidence" value="ECO:0007669"/>
    <property type="project" value="UniProtKB-UniRule"/>
</dbReference>
<evidence type="ECO:0000313" key="10">
    <source>
        <dbReference type="Proteomes" id="UP000799537"/>
    </source>
</evidence>
<comment type="similarity">
    <text evidence="7">Belongs to the metallo-dependent hydrolases superfamily. Adenosine and AMP deaminases family. Adenine deaminase type 2 subfamily.</text>
</comment>
<organism evidence="9 10">
    <name type="scientific">Zasmidium cellare ATCC 36951</name>
    <dbReference type="NCBI Taxonomy" id="1080233"/>
    <lineage>
        <taxon>Eukaryota</taxon>
        <taxon>Fungi</taxon>
        <taxon>Dikarya</taxon>
        <taxon>Ascomycota</taxon>
        <taxon>Pezizomycotina</taxon>
        <taxon>Dothideomycetes</taxon>
        <taxon>Dothideomycetidae</taxon>
        <taxon>Mycosphaerellales</taxon>
        <taxon>Mycosphaerellaceae</taxon>
        <taxon>Zasmidium</taxon>
    </lineage>
</organism>
<dbReference type="EMBL" id="ML993615">
    <property type="protein sequence ID" value="KAF2162172.1"/>
    <property type="molecule type" value="Genomic_DNA"/>
</dbReference>
<keyword evidence="4 7" id="KW-0862">Zinc</keyword>
<dbReference type="GO" id="GO:0006146">
    <property type="term" value="P:adenine catabolic process"/>
    <property type="evidence" value="ECO:0007669"/>
    <property type="project" value="UniProtKB-UniRule"/>
</dbReference>
<keyword evidence="10" id="KW-1185">Reference proteome</keyword>
<dbReference type="Gene3D" id="3.20.20.140">
    <property type="entry name" value="Metal-dependent hydrolases"/>
    <property type="match status" value="1"/>
</dbReference>
<feature type="binding site" evidence="7">
    <location>
        <position position="291"/>
    </location>
    <ligand>
        <name>substrate</name>
    </ligand>
</feature>
<dbReference type="FunFam" id="3.20.20.140:FF:000039">
    <property type="entry name" value="Adenine deaminase"/>
    <property type="match status" value="1"/>
</dbReference>
<dbReference type="InterPro" id="IPR032466">
    <property type="entry name" value="Metal_Hydrolase"/>
</dbReference>
<protein>
    <recommendedName>
        <fullName evidence="7">Adenine deaminase</fullName>
        <shortName evidence="7">ADE</shortName>
        <ecNumber evidence="7">3.5.4.2</ecNumber>
    </recommendedName>
    <alternativeName>
        <fullName evidence="7">Adenine aminohydrolase</fullName>
        <shortName evidence="7">AAH</shortName>
    </alternativeName>
</protein>
<comment type="cofactor">
    <cofactor evidence="7">
        <name>Zn(2+)</name>
        <dbReference type="ChEBI" id="CHEBI:29105"/>
    </cofactor>
    <text evidence="7">Binds 1 zinc ion per subunit.</text>
</comment>
<evidence type="ECO:0000313" key="9">
    <source>
        <dbReference type="EMBL" id="KAF2162172.1"/>
    </source>
</evidence>
<name>A0A6A6C8F8_ZASCE</name>
<dbReference type="GO" id="GO:0005634">
    <property type="term" value="C:nucleus"/>
    <property type="evidence" value="ECO:0007669"/>
    <property type="project" value="UniProtKB-SubCell"/>
</dbReference>
<evidence type="ECO:0000256" key="6">
    <source>
        <dbReference type="ARBA" id="ARBA00023242"/>
    </source>
</evidence>
<dbReference type="HAMAP" id="MF_01962">
    <property type="entry name" value="Adenine_deaminase"/>
    <property type="match status" value="1"/>
</dbReference>
<evidence type="ECO:0000256" key="2">
    <source>
        <dbReference type="ARBA" id="ARBA00022723"/>
    </source>
</evidence>
<dbReference type="InterPro" id="IPR028892">
    <property type="entry name" value="ADE"/>
</dbReference>